<dbReference type="PANTHER" id="PTHR36911">
    <property type="entry name" value="LIM ZINC-BINDING DOMAIN-CONTAINING PROTEIN-RELATED"/>
    <property type="match status" value="1"/>
</dbReference>
<dbReference type="InParanoid" id="F0ZXI4"/>
<feature type="region of interest" description="Disordered" evidence="1">
    <location>
        <begin position="1"/>
        <end position="20"/>
    </location>
</feature>
<feature type="compositionally biased region" description="Polar residues" evidence="1">
    <location>
        <begin position="153"/>
        <end position="163"/>
    </location>
</feature>
<feature type="compositionally biased region" description="Low complexity" evidence="1">
    <location>
        <begin position="171"/>
        <end position="181"/>
    </location>
</feature>
<sequence>MLSNNNNSLNNNVNSNNKKRDLLTPFLSPETLLFGGFDKNDELEDIDILGENQMSFCIDPNFGNEPSLLFSSPSIVPFSIENDSSNINEIIDEGYNINTNNNSNINKEDNNNNNNILEKMEFKNSSPVGIYDSSNIFQLPQPQQQDNSNSDSVFENGTNNVAQQPPPLTEPLPLSQALPSFQPLPLPEPPTATMTAKQVNNLIEENQLLTNQNDIIYPFQDDQQDIEDDLHQQPPPHKDRKPRRPPEYPIHQVNLLLDEVNGDLICKECNYKAKTRKSVQSHIRKVHTVKLDKIREDCKEIFKAKKDDYNKDSIVCDHYGCGAIIVKYNKSKHYRQPHHIGHPKEIGECYRCKEVKQRTIMRNLKKEMNKNKR</sequence>
<dbReference type="Proteomes" id="UP000001064">
    <property type="component" value="Unassembled WGS sequence"/>
</dbReference>
<evidence type="ECO:0000259" key="2">
    <source>
        <dbReference type="SMART" id="SM00355"/>
    </source>
</evidence>
<dbReference type="VEuPathDB" id="AmoebaDB:DICPUDRAFT_82764"/>
<accession>F0ZXI4</accession>
<dbReference type="AlphaFoldDB" id="F0ZXI4"/>
<dbReference type="EMBL" id="GL871260">
    <property type="protein sequence ID" value="EGC31347.1"/>
    <property type="molecule type" value="Genomic_DNA"/>
</dbReference>
<dbReference type="SMART" id="SM00355">
    <property type="entry name" value="ZnF_C2H2"/>
    <property type="match status" value="2"/>
</dbReference>
<feature type="compositionally biased region" description="Low complexity" evidence="1">
    <location>
        <begin position="1"/>
        <end position="16"/>
    </location>
</feature>
<feature type="region of interest" description="Disordered" evidence="1">
    <location>
        <begin position="227"/>
        <end position="247"/>
    </location>
</feature>
<feature type="region of interest" description="Disordered" evidence="1">
    <location>
        <begin position="139"/>
        <end position="192"/>
    </location>
</feature>
<dbReference type="KEGG" id="dpp:DICPUDRAFT_82764"/>
<proteinExistence type="predicted"/>
<evidence type="ECO:0000313" key="3">
    <source>
        <dbReference type="EMBL" id="EGC31347.1"/>
    </source>
</evidence>
<dbReference type="PANTHER" id="PTHR36911:SF1">
    <property type="entry name" value="LIM ZINC-BINDING DOMAIN-CONTAINING PROTEIN"/>
    <property type="match status" value="1"/>
</dbReference>
<feature type="domain" description="C2H2-type" evidence="2">
    <location>
        <begin position="264"/>
        <end position="287"/>
    </location>
</feature>
<keyword evidence="4" id="KW-1185">Reference proteome</keyword>
<feature type="compositionally biased region" description="Low complexity" evidence="1">
    <location>
        <begin position="140"/>
        <end position="152"/>
    </location>
</feature>
<dbReference type="RefSeq" id="XP_003292123.1">
    <property type="nucleotide sequence ID" value="XM_003292075.1"/>
</dbReference>
<evidence type="ECO:0000313" key="4">
    <source>
        <dbReference type="Proteomes" id="UP000001064"/>
    </source>
</evidence>
<feature type="domain" description="C2H2-type" evidence="2">
    <location>
        <begin position="314"/>
        <end position="339"/>
    </location>
</feature>
<gene>
    <name evidence="3" type="ORF">DICPUDRAFT_82764</name>
</gene>
<dbReference type="InterPro" id="IPR013087">
    <property type="entry name" value="Znf_C2H2_type"/>
</dbReference>
<organism evidence="3 4">
    <name type="scientific">Dictyostelium purpureum</name>
    <name type="common">Slime mold</name>
    <dbReference type="NCBI Taxonomy" id="5786"/>
    <lineage>
        <taxon>Eukaryota</taxon>
        <taxon>Amoebozoa</taxon>
        <taxon>Evosea</taxon>
        <taxon>Eumycetozoa</taxon>
        <taxon>Dictyostelia</taxon>
        <taxon>Dictyosteliales</taxon>
        <taxon>Dictyosteliaceae</taxon>
        <taxon>Dictyostelium</taxon>
    </lineage>
</organism>
<name>F0ZXI4_DICPU</name>
<protein>
    <recommendedName>
        <fullName evidence="2">C2H2-type domain-containing protein</fullName>
    </recommendedName>
</protein>
<dbReference type="GeneID" id="10505879"/>
<reference evidence="4" key="1">
    <citation type="journal article" date="2011" name="Genome Biol.">
        <title>Comparative genomics of the social amoebae Dictyostelium discoideum and Dictyostelium purpureum.</title>
        <authorList>
            <consortium name="US DOE Joint Genome Institute (JGI-PGF)"/>
            <person name="Sucgang R."/>
            <person name="Kuo A."/>
            <person name="Tian X."/>
            <person name="Salerno W."/>
            <person name="Parikh A."/>
            <person name="Feasley C.L."/>
            <person name="Dalin E."/>
            <person name="Tu H."/>
            <person name="Huang E."/>
            <person name="Barry K."/>
            <person name="Lindquist E."/>
            <person name="Shapiro H."/>
            <person name="Bruce D."/>
            <person name="Schmutz J."/>
            <person name="Salamov A."/>
            <person name="Fey P."/>
            <person name="Gaudet P."/>
            <person name="Anjard C."/>
            <person name="Babu M.M."/>
            <person name="Basu S."/>
            <person name="Bushmanova Y."/>
            <person name="van der Wel H."/>
            <person name="Katoh-Kurasawa M."/>
            <person name="Dinh C."/>
            <person name="Coutinho P.M."/>
            <person name="Saito T."/>
            <person name="Elias M."/>
            <person name="Schaap P."/>
            <person name="Kay R.R."/>
            <person name="Henrissat B."/>
            <person name="Eichinger L."/>
            <person name="Rivero F."/>
            <person name="Putnam N.H."/>
            <person name="West C.M."/>
            <person name="Loomis W.F."/>
            <person name="Chisholm R.L."/>
            <person name="Shaulsky G."/>
            <person name="Strassmann J.E."/>
            <person name="Queller D.C."/>
            <person name="Kuspa A."/>
            <person name="Grigoriev I.V."/>
        </authorList>
    </citation>
    <scope>NUCLEOTIDE SEQUENCE [LARGE SCALE GENOMIC DNA]</scope>
    <source>
        <strain evidence="4">QSDP1</strain>
    </source>
</reference>
<evidence type="ECO:0000256" key="1">
    <source>
        <dbReference type="SAM" id="MobiDB-lite"/>
    </source>
</evidence>